<proteinExistence type="predicted"/>
<feature type="compositionally biased region" description="Basic and acidic residues" evidence="2">
    <location>
        <begin position="1"/>
        <end position="12"/>
    </location>
</feature>
<feature type="region of interest" description="Disordered" evidence="2">
    <location>
        <begin position="100"/>
        <end position="122"/>
    </location>
</feature>
<dbReference type="OrthoDB" id="6425020at2759"/>
<feature type="coiled-coil region" evidence="1">
    <location>
        <begin position="143"/>
        <end position="268"/>
    </location>
</feature>
<keyword evidence="4" id="KW-1185">Reference proteome</keyword>
<organism evidence="3 4">
    <name type="scientific">Allacma fusca</name>
    <dbReference type="NCBI Taxonomy" id="39272"/>
    <lineage>
        <taxon>Eukaryota</taxon>
        <taxon>Metazoa</taxon>
        <taxon>Ecdysozoa</taxon>
        <taxon>Arthropoda</taxon>
        <taxon>Hexapoda</taxon>
        <taxon>Collembola</taxon>
        <taxon>Symphypleona</taxon>
        <taxon>Sminthuridae</taxon>
        <taxon>Allacma</taxon>
    </lineage>
</organism>
<feature type="region of interest" description="Disordered" evidence="2">
    <location>
        <begin position="542"/>
        <end position="664"/>
    </location>
</feature>
<name>A0A8J2PIL0_9HEXA</name>
<evidence type="ECO:0000313" key="4">
    <source>
        <dbReference type="Proteomes" id="UP000708208"/>
    </source>
</evidence>
<sequence length="664" mass="76097">MESPKPRSESNLRRYKGIRSSKIGSLYSDNSEDLYVDQTTGNDDDDDDSKTVLTSTSLRQGHFLTALGSETQRPQSALEPTRMAQLETLEAKMANIEVSLSSLGPRRKRNGTTRSLHSSHLGGNGSSVLREFHKEMEYYKQSVKDKENLILNLQAQLRKLSKRKLVHGSITSTDSGVVSLRILSENERKAAEERLAQLDKDMDIKRNEIKRINLRLERLHPSDNIDVRIEQAELEYELEREELNLMNLQEERRNLHSILDDNDAFQRRTENSLFNSMPLNAHVAVHSFEVLYDVQDPSFTVGKREDKNGTYVTWTRDGMKTLKRGDRIIEINGTTVISKGVNRIEEFWSEDDQLSPDDLGLELSSHPLRMVIMRTPPPPPPPRAPSREIHTLREELALVTAKLEQVSAEKRDVQCLCQKLQKEHQLWEDETEKFRLDTDKLAKERDNLKTESVRLKHRISYLEEQVTDLLHRKEMNNQAVTVFQKGNQKTIVAEPIKTQSSAQSRSSSPNRPPSVASSRACESRQALKTRLWETFRRATTSDSRSVCSVDSHKPAENGYFKKRSDSKKKLKPQPPTKPVRLSLQRATSTTNVYPSELPEMNPGLKRSNYSENTLLPDWTSDDLRSEPEQKQKRSSKHGIRWPSLRPASSMSYTMSSRNNQVAKF</sequence>
<gene>
    <name evidence="3" type="ORF">AFUS01_LOCUS25944</name>
</gene>
<feature type="compositionally biased region" description="Low complexity" evidence="2">
    <location>
        <begin position="500"/>
        <end position="520"/>
    </location>
</feature>
<comment type="caution">
    <text evidence="3">The sequence shown here is derived from an EMBL/GenBank/DDBJ whole genome shotgun (WGS) entry which is preliminary data.</text>
</comment>
<feature type="region of interest" description="Disordered" evidence="2">
    <location>
        <begin position="1"/>
        <end position="50"/>
    </location>
</feature>
<dbReference type="EMBL" id="CAJVCH010340225">
    <property type="protein sequence ID" value="CAG7815249.1"/>
    <property type="molecule type" value="Genomic_DNA"/>
</dbReference>
<evidence type="ECO:0000313" key="3">
    <source>
        <dbReference type="EMBL" id="CAG7815249.1"/>
    </source>
</evidence>
<feature type="region of interest" description="Disordered" evidence="2">
    <location>
        <begin position="495"/>
        <end position="522"/>
    </location>
</feature>
<feature type="compositionally biased region" description="Polar residues" evidence="2">
    <location>
        <begin position="584"/>
        <end position="593"/>
    </location>
</feature>
<feature type="compositionally biased region" description="Polar residues" evidence="2">
    <location>
        <begin position="646"/>
        <end position="664"/>
    </location>
</feature>
<keyword evidence="1" id="KW-0175">Coiled coil</keyword>
<dbReference type="Proteomes" id="UP000708208">
    <property type="component" value="Unassembled WGS sequence"/>
</dbReference>
<evidence type="ECO:0000256" key="2">
    <source>
        <dbReference type="SAM" id="MobiDB-lite"/>
    </source>
</evidence>
<accession>A0A8J2PIL0</accession>
<evidence type="ECO:0000256" key="1">
    <source>
        <dbReference type="SAM" id="Coils"/>
    </source>
</evidence>
<protein>
    <submittedName>
        <fullName evidence="3">Uncharacterized protein</fullName>
    </submittedName>
</protein>
<dbReference type="AlphaFoldDB" id="A0A8J2PIL0"/>
<feature type="compositionally biased region" description="Basic and acidic residues" evidence="2">
    <location>
        <begin position="621"/>
        <end position="631"/>
    </location>
</feature>
<feature type="coiled-coil region" evidence="1">
    <location>
        <begin position="389"/>
        <end position="465"/>
    </location>
</feature>
<reference evidence="3" key="1">
    <citation type="submission" date="2021-06" db="EMBL/GenBank/DDBJ databases">
        <authorList>
            <person name="Hodson N. C."/>
            <person name="Mongue J. A."/>
            <person name="Jaron S. K."/>
        </authorList>
    </citation>
    <scope>NUCLEOTIDE SEQUENCE</scope>
</reference>
<feature type="compositionally biased region" description="Basic residues" evidence="2">
    <location>
        <begin position="560"/>
        <end position="571"/>
    </location>
</feature>